<protein>
    <recommendedName>
        <fullName evidence="3">Gp33</fullName>
    </recommendedName>
</protein>
<evidence type="ECO:0008006" key="3">
    <source>
        <dbReference type="Google" id="ProtNLM"/>
    </source>
</evidence>
<proteinExistence type="predicted"/>
<dbReference type="Gene3D" id="3.90.1680.10">
    <property type="entry name" value="SOS response associated peptidase-like"/>
    <property type="match status" value="1"/>
</dbReference>
<accession>A0A103RDT8</accession>
<gene>
    <name evidence="1" type="ORF">WJ33_26240</name>
</gene>
<name>A0A103RDT8_9BURK</name>
<dbReference type="AlphaFoldDB" id="A0A103RDT8"/>
<sequence>MSMLTVNADGHGVMGRMHKPGDEKRSVVILRPTDYDEWLHTKNVDAARAMLQLYPARDMVAAPK</sequence>
<comment type="caution">
    <text evidence="1">The sequence shown here is derived from an EMBL/GenBank/DDBJ whole genome shotgun (WGS) entry which is preliminary data.</text>
</comment>
<dbReference type="SUPFAM" id="SSF143081">
    <property type="entry name" value="BB1717-like"/>
    <property type="match status" value="1"/>
</dbReference>
<dbReference type="Proteomes" id="UP000064029">
    <property type="component" value="Unassembled WGS sequence"/>
</dbReference>
<reference evidence="1 2" key="1">
    <citation type="submission" date="2015-11" db="EMBL/GenBank/DDBJ databases">
        <title>Expanding the genomic diversity of Burkholderia species for the development of highly accurate diagnostics.</title>
        <authorList>
            <person name="Sahl J."/>
            <person name="Keim P."/>
            <person name="Wagner D."/>
        </authorList>
    </citation>
    <scope>NUCLEOTIDE SEQUENCE [LARGE SCALE GENOMIC DNA]</scope>
    <source>
        <strain evidence="1 2">MSMB2036</strain>
    </source>
</reference>
<evidence type="ECO:0000313" key="1">
    <source>
        <dbReference type="EMBL" id="KVG65993.1"/>
    </source>
</evidence>
<organism evidence="1 2">
    <name type="scientific">Burkholderia ubonensis</name>
    <dbReference type="NCBI Taxonomy" id="101571"/>
    <lineage>
        <taxon>Bacteria</taxon>
        <taxon>Pseudomonadati</taxon>
        <taxon>Pseudomonadota</taxon>
        <taxon>Betaproteobacteria</taxon>
        <taxon>Burkholderiales</taxon>
        <taxon>Burkholderiaceae</taxon>
        <taxon>Burkholderia</taxon>
        <taxon>Burkholderia cepacia complex</taxon>
    </lineage>
</organism>
<dbReference type="EMBL" id="LOXM01000139">
    <property type="protein sequence ID" value="KVG65993.1"/>
    <property type="molecule type" value="Genomic_DNA"/>
</dbReference>
<dbReference type="InterPro" id="IPR036590">
    <property type="entry name" value="SRAP-like"/>
</dbReference>
<evidence type="ECO:0000313" key="2">
    <source>
        <dbReference type="Proteomes" id="UP000064029"/>
    </source>
</evidence>